<organism evidence="1 2">
    <name type="scientific">Candidatus Buchananbacteria bacterium CG10_big_fil_rev_8_21_14_0_10_33_19</name>
    <dbReference type="NCBI Taxonomy" id="1974525"/>
    <lineage>
        <taxon>Bacteria</taxon>
        <taxon>Candidatus Buchananiibacteriota</taxon>
    </lineage>
</organism>
<dbReference type="EMBL" id="PEZY01000012">
    <property type="protein sequence ID" value="PIS05834.1"/>
    <property type="molecule type" value="Genomic_DNA"/>
</dbReference>
<dbReference type="AlphaFoldDB" id="A0A2H0W3F7"/>
<name>A0A2H0W3F7_9BACT</name>
<dbReference type="InterPro" id="IPR016181">
    <property type="entry name" value="Acyl_CoA_acyltransferase"/>
</dbReference>
<protein>
    <recommendedName>
        <fullName evidence="3">BioF2-like acetyltransferase domain-containing protein</fullName>
    </recommendedName>
</protein>
<evidence type="ECO:0000313" key="1">
    <source>
        <dbReference type="EMBL" id="PIS05834.1"/>
    </source>
</evidence>
<dbReference type="SUPFAM" id="SSF55729">
    <property type="entry name" value="Acyl-CoA N-acyltransferases (Nat)"/>
    <property type="match status" value="1"/>
</dbReference>
<sequence>MILKKKKAFLSLVEVSLDDAEAISVMTQRKKYDHINIVSYNFLDHDNNFKLKKKQSARIVLGDDIDKLLAAFSDTCRKHIRRTFKIDNLYFKMMDSNFDKTYLAYCNFELANGRTPFSKSTLNKMLIFNAYYNNEIISSILCYDTKPSLKAHTIFSKRLEIDNKDEYKIIGYASKRLIYEICKYGILNNYTHFDLGSVNFDDESKRGINNFKLSFNPLVVEEYHYIYTSKRFILLNYINKIVKKILAIIGR</sequence>
<comment type="caution">
    <text evidence="1">The sequence shown here is derived from an EMBL/GenBank/DDBJ whole genome shotgun (WGS) entry which is preliminary data.</text>
</comment>
<dbReference type="Proteomes" id="UP000229056">
    <property type="component" value="Unassembled WGS sequence"/>
</dbReference>
<dbReference type="Gene3D" id="3.40.630.30">
    <property type="match status" value="1"/>
</dbReference>
<gene>
    <name evidence="1" type="ORF">COT80_03650</name>
</gene>
<evidence type="ECO:0008006" key="3">
    <source>
        <dbReference type="Google" id="ProtNLM"/>
    </source>
</evidence>
<reference evidence="2" key="1">
    <citation type="submission" date="2017-09" db="EMBL/GenBank/DDBJ databases">
        <title>Depth-based differentiation of microbial function through sediment-hosted aquifers and enrichment of novel symbionts in the deep terrestrial subsurface.</title>
        <authorList>
            <person name="Probst A.J."/>
            <person name="Ladd B."/>
            <person name="Jarett J.K."/>
            <person name="Geller-Mcgrath D.E."/>
            <person name="Sieber C.M.K."/>
            <person name="Emerson J.B."/>
            <person name="Anantharaman K."/>
            <person name="Thomas B.C."/>
            <person name="Malmstrom R."/>
            <person name="Stieglmeier M."/>
            <person name="Klingl A."/>
            <person name="Woyke T."/>
            <person name="Ryan C.M."/>
            <person name="Banfield J.F."/>
        </authorList>
    </citation>
    <scope>NUCLEOTIDE SEQUENCE [LARGE SCALE GENOMIC DNA]</scope>
</reference>
<evidence type="ECO:0000313" key="2">
    <source>
        <dbReference type="Proteomes" id="UP000229056"/>
    </source>
</evidence>
<proteinExistence type="predicted"/>
<accession>A0A2H0W3F7</accession>